<proteinExistence type="predicted"/>
<evidence type="ECO:0000313" key="2">
    <source>
        <dbReference type="EMBL" id="KAK7757478.1"/>
    </source>
</evidence>
<evidence type="ECO:0000256" key="1">
    <source>
        <dbReference type="SAM" id="MobiDB-lite"/>
    </source>
</evidence>
<feature type="compositionally biased region" description="Basic and acidic residues" evidence="1">
    <location>
        <begin position="21"/>
        <end position="45"/>
    </location>
</feature>
<gene>
    <name evidence="2" type="ORF">SLS62_000493</name>
</gene>
<keyword evidence="3" id="KW-1185">Reference proteome</keyword>
<dbReference type="EMBL" id="JAKJXP020000002">
    <property type="protein sequence ID" value="KAK7757478.1"/>
    <property type="molecule type" value="Genomic_DNA"/>
</dbReference>
<evidence type="ECO:0000313" key="3">
    <source>
        <dbReference type="Proteomes" id="UP001320420"/>
    </source>
</evidence>
<organism evidence="2 3">
    <name type="scientific">Diatrype stigma</name>
    <dbReference type="NCBI Taxonomy" id="117547"/>
    <lineage>
        <taxon>Eukaryota</taxon>
        <taxon>Fungi</taxon>
        <taxon>Dikarya</taxon>
        <taxon>Ascomycota</taxon>
        <taxon>Pezizomycotina</taxon>
        <taxon>Sordariomycetes</taxon>
        <taxon>Xylariomycetidae</taxon>
        <taxon>Xylariales</taxon>
        <taxon>Diatrypaceae</taxon>
        <taxon>Diatrype</taxon>
    </lineage>
</organism>
<protein>
    <submittedName>
        <fullName evidence="2">Uncharacterized protein</fullName>
    </submittedName>
</protein>
<reference evidence="2 3" key="1">
    <citation type="submission" date="2024-02" db="EMBL/GenBank/DDBJ databases">
        <title>De novo assembly and annotation of 12 fungi associated with fruit tree decline syndrome in Ontario, Canada.</title>
        <authorList>
            <person name="Sulman M."/>
            <person name="Ellouze W."/>
            <person name="Ilyukhin E."/>
        </authorList>
    </citation>
    <scope>NUCLEOTIDE SEQUENCE [LARGE SCALE GENOMIC DNA]</scope>
    <source>
        <strain evidence="2 3">M11/M66-122</strain>
    </source>
</reference>
<sequence length="118" mass="13248">MTLSDQQESYLKQAPPLRRVSKTDDLRGAYSKKGEEAASEEEHHQKQQQMFNPSIETLRRALTNLKKVGKQGQDPETAAAPLANGGKEKTVDELVQKYEQIEEAGGQKTKRVHWAPGF</sequence>
<feature type="region of interest" description="Disordered" evidence="1">
    <location>
        <begin position="1"/>
        <end position="53"/>
    </location>
</feature>
<feature type="region of interest" description="Disordered" evidence="1">
    <location>
        <begin position="68"/>
        <end position="88"/>
    </location>
</feature>
<dbReference type="AlphaFoldDB" id="A0AAN9VC88"/>
<accession>A0AAN9VC88</accession>
<name>A0AAN9VC88_9PEZI</name>
<comment type="caution">
    <text evidence="2">The sequence shown here is derived from an EMBL/GenBank/DDBJ whole genome shotgun (WGS) entry which is preliminary data.</text>
</comment>
<dbReference type="Proteomes" id="UP001320420">
    <property type="component" value="Unassembled WGS sequence"/>
</dbReference>
<feature type="compositionally biased region" description="Polar residues" evidence="1">
    <location>
        <begin position="1"/>
        <end position="10"/>
    </location>
</feature>